<evidence type="ECO:0000313" key="1">
    <source>
        <dbReference type="EMBL" id="RGS39127.1"/>
    </source>
</evidence>
<gene>
    <name evidence="1" type="ORF">DWX97_04145</name>
</gene>
<evidence type="ECO:0008006" key="3">
    <source>
        <dbReference type="Google" id="ProtNLM"/>
    </source>
</evidence>
<reference evidence="1 2" key="1">
    <citation type="submission" date="2018-08" db="EMBL/GenBank/DDBJ databases">
        <title>A genome reference for cultivated species of the human gut microbiota.</title>
        <authorList>
            <person name="Zou Y."/>
            <person name="Xue W."/>
            <person name="Luo G."/>
        </authorList>
    </citation>
    <scope>NUCLEOTIDE SEQUENCE [LARGE SCALE GENOMIC DNA]</scope>
    <source>
        <strain evidence="1 2">AF22-3AC</strain>
    </source>
</reference>
<dbReference type="RefSeq" id="WP_118401863.1">
    <property type="nucleotide sequence ID" value="NZ_JADNOI010000008.1"/>
</dbReference>
<sequence>MNMKRKVFYVLAMVAIVAVASVNVLNLRTSASTGNLYLANLMALSDGNEGGGGETEWGCGGNPTYIPYSMLIIMNCPNMVRTYKGCSKPEFAIKVCCNPAEQTVCL</sequence>
<comment type="caution">
    <text evidence="1">The sequence shown here is derived from an EMBL/GenBank/DDBJ whole genome shotgun (WGS) entry which is preliminary data.</text>
</comment>
<dbReference type="EMBL" id="QRVJ01000002">
    <property type="protein sequence ID" value="RGS39127.1"/>
    <property type="molecule type" value="Genomic_DNA"/>
</dbReference>
<dbReference type="AlphaFoldDB" id="A0A412IMH7"/>
<protein>
    <recommendedName>
        <fullName evidence="3">NVEALA protein</fullName>
    </recommendedName>
</protein>
<evidence type="ECO:0000313" key="2">
    <source>
        <dbReference type="Proteomes" id="UP000283341"/>
    </source>
</evidence>
<proteinExistence type="predicted"/>
<dbReference type="Proteomes" id="UP000283341">
    <property type="component" value="Unassembled WGS sequence"/>
</dbReference>
<organism evidence="1 2">
    <name type="scientific">Bacteroides cellulosilyticus</name>
    <dbReference type="NCBI Taxonomy" id="246787"/>
    <lineage>
        <taxon>Bacteria</taxon>
        <taxon>Pseudomonadati</taxon>
        <taxon>Bacteroidota</taxon>
        <taxon>Bacteroidia</taxon>
        <taxon>Bacteroidales</taxon>
        <taxon>Bacteroidaceae</taxon>
        <taxon>Bacteroides</taxon>
    </lineage>
</organism>
<name>A0A412IMH7_9BACE</name>
<accession>A0A412IMH7</accession>